<dbReference type="PANTHER" id="PTHR43179:SF12">
    <property type="entry name" value="GALACTOFURANOSYLTRANSFERASE GLFT2"/>
    <property type="match status" value="1"/>
</dbReference>
<dbReference type="Gene3D" id="3.90.550.10">
    <property type="entry name" value="Spore Coat Polysaccharide Biosynthesis Protein SpsA, Chain A"/>
    <property type="match status" value="1"/>
</dbReference>
<evidence type="ECO:0000259" key="5">
    <source>
        <dbReference type="Pfam" id="PF00535"/>
    </source>
</evidence>
<dbReference type="CDD" id="cd00761">
    <property type="entry name" value="Glyco_tranf_GTA_type"/>
    <property type="match status" value="1"/>
</dbReference>
<evidence type="ECO:0000256" key="2">
    <source>
        <dbReference type="ARBA" id="ARBA00006739"/>
    </source>
</evidence>
<feature type="domain" description="Glycosyltransferase 2-like" evidence="5">
    <location>
        <begin position="15"/>
        <end position="132"/>
    </location>
</feature>
<sequence>MGILALLMSPNSLIVAVLTFRRPDQLDAALNALCERVREAADRVEAEILVVDNDPVGSAWEVAQRVRAHPVRYVVEGRPGIAAARNRALDEAEGSRLLVFIDDDEIAQPAWLTSLVDTWIQTGADAVQGRLVTSLPLDADPYIAAGGFFDRAIHPSGTPLAAAATYNLLLDLDTVRRLGLRFDEGLGLTGGEDSIFTSLLIRGGGRIVACSDAVAVDPLAPERATRSWVRQRAFSQGTVLQNTRLELATSGARRFRVRTFGIVGGMARLAFGLGGDMLGAVSGNIAQRARGERVALRGLGVLARSLGYRHRTYRRHNP</sequence>
<proteinExistence type="inferred from homology"/>
<dbReference type="AlphaFoldDB" id="A0A1Y5NXX6"/>
<dbReference type="InterPro" id="IPR001173">
    <property type="entry name" value="Glyco_trans_2-like"/>
</dbReference>
<keyword evidence="3" id="KW-0328">Glycosyltransferase</keyword>
<keyword evidence="4 6" id="KW-0808">Transferase</keyword>
<evidence type="ECO:0000256" key="1">
    <source>
        <dbReference type="ARBA" id="ARBA00004776"/>
    </source>
</evidence>
<comment type="similarity">
    <text evidence="2">Belongs to the glycosyltransferase 2 family.</text>
</comment>
<organism evidence="6">
    <name type="scientific">uncultured Microbacterium sp</name>
    <dbReference type="NCBI Taxonomy" id="191216"/>
    <lineage>
        <taxon>Bacteria</taxon>
        <taxon>Bacillati</taxon>
        <taxon>Actinomycetota</taxon>
        <taxon>Actinomycetes</taxon>
        <taxon>Micrococcales</taxon>
        <taxon>Microbacteriaceae</taxon>
        <taxon>Microbacterium</taxon>
        <taxon>environmental samples</taxon>
    </lineage>
</organism>
<gene>
    <name evidence="6" type="ORF">MIPYR_100062</name>
</gene>
<dbReference type="PANTHER" id="PTHR43179">
    <property type="entry name" value="RHAMNOSYLTRANSFERASE WBBL"/>
    <property type="match status" value="1"/>
</dbReference>
<dbReference type="SUPFAM" id="SSF53448">
    <property type="entry name" value="Nucleotide-diphospho-sugar transferases"/>
    <property type="match status" value="1"/>
</dbReference>
<dbReference type="Pfam" id="PF00535">
    <property type="entry name" value="Glycos_transf_2"/>
    <property type="match status" value="1"/>
</dbReference>
<dbReference type="GO" id="GO:0016757">
    <property type="term" value="F:glycosyltransferase activity"/>
    <property type="evidence" value="ECO:0007669"/>
    <property type="project" value="UniProtKB-KW"/>
</dbReference>
<accession>A0A1Y5NXX6</accession>
<evidence type="ECO:0000256" key="3">
    <source>
        <dbReference type="ARBA" id="ARBA00022676"/>
    </source>
</evidence>
<evidence type="ECO:0000256" key="4">
    <source>
        <dbReference type="ARBA" id="ARBA00022679"/>
    </source>
</evidence>
<evidence type="ECO:0000313" key="6">
    <source>
        <dbReference type="EMBL" id="SBS71224.1"/>
    </source>
</evidence>
<reference evidence="6" key="1">
    <citation type="submission" date="2016-03" db="EMBL/GenBank/DDBJ databases">
        <authorList>
            <person name="Ploux O."/>
        </authorList>
    </citation>
    <scope>NUCLEOTIDE SEQUENCE</scope>
    <source>
        <strain evidence="6">UC1</strain>
    </source>
</reference>
<comment type="pathway">
    <text evidence="1">Cell wall biogenesis; cell wall polysaccharide biosynthesis.</text>
</comment>
<protein>
    <submittedName>
        <fullName evidence="6">Predicted glycosyltransferase</fullName>
    </submittedName>
</protein>
<dbReference type="EMBL" id="FLQR01000002">
    <property type="protein sequence ID" value="SBS71224.1"/>
    <property type="molecule type" value="Genomic_DNA"/>
</dbReference>
<name>A0A1Y5NXX6_9MICO</name>
<dbReference type="InterPro" id="IPR029044">
    <property type="entry name" value="Nucleotide-diphossugar_trans"/>
</dbReference>